<dbReference type="PANTHER" id="PTHR48094">
    <property type="entry name" value="PROTEIN/NUCLEIC ACID DEGLYCASE DJ-1-RELATED"/>
    <property type="match status" value="1"/>
</dbReference>
<evidence type="ECO:0000256" key="4">
    <source>
        <dbReference type="ARBA" id="ARBA00023015"/>
    </source>
</evidence>
<keyword evidence="4" id="KW-0805">Transcription regulation</keyword>
<accession>A0A077RR46</accession>
<dbReference type="HOGENOM" id="CLU_379205_0_0_1"/>
<dbReference type="InterPro" id="IPR036638">
    <property type="entry name" value="HLH_DNA-bd_sf"/>
</dbReference>
<dbReference type="Pfam" id="PF01965">
    <property type="entry name" value="DJ-1_PfpI"/>
    <property type="match status" value="2"/>
</dbReference>
<dbReference type="SUPFAM" id="SSF52317">
    <property type="entry name" value="Class I glutamine amidotransferase-like"/>
    <property type="match status" value="2"/>
</dbReference>
<dbReference type="SMART" id="SM00353">
    <property type="entry name" value="HLH"/>
    <property type="match status" value="1"/>
</dbReference>
<dbReference type="PROSITE" id="PS50888">
    <property type="entry name" value="BHLH"/>
    <property type="match status" value="1"/>
</dbReference>
<dbReference type="FunFam" id="3.40.50.880:FF:000015">
    <property type="entry name" value="Protein DJ-1 homolog C"/>
    <property type="match status" value="2"/>
</dbReference>
<evidence type="ECO:0000256" key="2">
    <source>
        <dbReference type="ARBA" id="ARBA00008542"/>
    </source>
</evidence>
<dbReference type="SMR" id="A0A077RR46"/>
<keyword evidence="5" id="KW-0804">Transcription</keyword>
<comment type="similarity">
    <text evidence="2">Belongs to the peptidase C56 family.</text>
</comment>
<evidence type="ECO:0000313" key="8">
    <source>
        <dbReference type="EMBL" id="CDM82164.1"/>
    </source>
</evidence>
<dbReference type="InterPro" id="IPR011598">
    <property type="entry name" value="bHLH_dom"/>
</dbReference>
<sequence>MAAAASSLARRAVSCRRLLLSRAFAAAARPAKRVLVPVAAGTEPVEAAATADVLNRAGARVTVATVASAPAGDEGLLVEAAYGVKLVADARVADLEGEDFDLIALPGGMPGSTNLRECKVLERMVKMHAEKGELYGAICAAPAVTLAHWGMLKGLKATCYPSFMEKFTAEVIPVNSRVVVDRNVVTSQGPGTAIEFALALVEQLYDKEKMEEVAGPLYVRPQHGAEYTIEELNSVEWKCSGTPQVLVPVANGSEEIEALNLIDVLRRAGANVTVASVEDTLQIVTRRHKFNLIADMMLDEAAKMEFDLIVMPGGLSGAQKFASTNKLVDLLKKQAGSGKPYGAICASPAHVLEPHGLLKGKKVTAFPPMAHLLTDQSLCENRVVIDGNLITSRAPGTATEFALAIVEKLFGREKACVLPSCGNDAEMIDGNDSTNGSTDLLAAASQNSQALCTLSISRPLALWDEMNSGPFSGAVGLYDGFYGGFGGGHGHEHGFGQHLGASTSSSVLLDGGTGELAAAAAADVPKRKGGAREEKAATALRSHSEAERRRRERINAHLATLRSMVPCTGKMDKAALLAEVINHVKKLKSEAARVGRHCPVPSGADEVTVEVVQQPQESPQHSRAGAAFLVKATLSCGDGCADLFADVRRALQPLAPRVVGSEVTTLGGRVRITVAMLREGAVTAASVRRALDSVLDRVASAAAAFEFSPRDSLLASKRRRVSTFDSSSSSS</sequence>
<dbReference type="SUPFAM" id="SSF47459">
    <property type="entry name" value="HLH, helix-loop-helix DNA-binding domain"/>
    <property type="match status" value="1"/>
</dbReference>
<proteinExistence type="inferred from homology"/>
<dbReference type="NCBIfam" id="TIGR01383">
    <property type="entry name" value="not_thiJ"/>
    <property type="match status" value="2"/>
</dbReference>
<dbReference type="Pfam" id="PF00010">
    <property type="entry name" value="HLH"/>
    <property type="match status" value="1"/>
</dbReference>
<dbReference type="ExpressionAtlas" id="A0A077RR46">
    <property type="expression patterns" value="baseline and differential"/>
</dbReference>
<dbReference type="InterPro" id="IPR006287">
    <property type="entry name" value="DJ-1"/>
</dbReference>
<dbReference type="InterPro" id="IPR002818">
    <property type="entry name" value="DJ-1/PfpI"/>
</dbReference>
<protein>
    <recommendedName>
        <fullName evidence="7">BHLH domain-containing protein</fullName>
    </recommendedName>
</protein>
<gene>
    <name evidence="8" type="ORF">TRAES_3BF011300020CFD_c1</name>
</gene>
<reference evidence="8" key="1">
    <citation type="journal article" date="2014" name="Science">
        <title>Structural and functional partitioning of bread wheat chromosome 3B.</title>
        <authorList>
            <person name="Choulet F."/>
            <person name="Alberti A."/>
            <person name="Theil S."/>
            <person name="Glover N."/>
            <person name="Barbe V."/>
            <person name="Daron J."/>
            <person name="Pingault L."/>
            <person name="Sourdille P."/>
            <person name="Couloux A."/>
            <person name="Paux E."/>
            <person name="Leroy P."/>
            <person name="Mangenot S."/>
            <person name="Guilhot N."/>
            <person name="Le Gouis J."/>
            <person name="Balfourier F."/>
            <person name="Alaux M."/>
            <person name="Jamilloux V."/>
            <person name="Poulain J."/>
            <person name="Durand C."/>
            <person name="Bellec A."/>
            <person name="Gaspin C."/>
            <person name="Safar J."/>
            <person name="Dolezel J."/>
            <person name="Rogers J."/>
            <person name="Vandepoele K."/>
            <person name="Aury J.M."/>
            <person name="Mayer K."/>
            <person name="Berges H."/>
            <person name="Quesneville H."/>
            <person name="Wincker P."/>
            <person name="Feuillet C."/>
        </authorList>
    </citation>
    <scope>NUCLEOTIDE SEQUENCE</scope>
</reference>
<organism evidence="8">
    <name type="scientific">Triticum aestivum</name>
    <name type="common">Wheat</name>
    <dbReference type="NCBI Taxonomy" id="4565"/>
    <lineage>
        <taxon>Eukaryota</taxon>
        <taxon>Viridiplantae</taxon>
        <taxon>Streptophyta</taxon>
        <taxon>Embryophyta</taxon>
        <taxon>Tracheophyta</taxon>
        <taxon>Spermatophyta</taxon>
        <taxon>Magnoliopsida</taxon>
        <taxon>Liliopsida</taxon>
        <taxon>Poales</taxon>
        <taxon>Poaceae</taxon>
        <taxon>BOP clade</taxon>
        <taxon>Pooideae</taxon>
        <taxon>Triticodae</taxon>
        <taxon>Triticeae</taxon>
        <taxon>Triticinae</taxon>
        <taxon>Triticum</taxon>
    </lineage>
</organism>
<evidence type="ECO:0000256" key="3">
    <source>
        <dbReference type="ARBA" id="ARBA00022737"/>
    </source>
</evidence>
<comment type="similarity">
    <text evidence="1">Belongs to the bHLH protein family.</text>
</comment>
<dbReference type="GO" id="GO:0005737">
    <property type="term" value="C:cytoplasm"/>
    <property type="evidence" value="ECO:0007669"/>
    <property type="project" value="UniProtKB-ARBA"/>
</dbReference>
<dbReference type="Gene3D" id="4.10.280.10">
    <property type="entry name" value="Helix-loop-helix DNA-binding domain"/>
    <property type="match status" value="1"/>
</dbReference>
<evidence type="ECO:0000259" key="7">
    <source>
        <dbReference type="PROSITE" id="PS50888"/>
    </source>
</evidence>
<keyword evidence="3" id="KW-0677">Repeat</keyword>
<dbReference type="AlphaFoldDB" id="A0A077RR46"/>
<dbReference type="PANTHER" id="PTHR48094:SF8">
    <property type="entry name" value="OS01G0217800 PROTEIN"/>
    <property type="match status" value="1"/>
</dbReference>
<dbReference type="InterPro" id="IPR050325">
    <property type="entry name" value="Prot/Nucl_acid_deglycase"/>
</dbReference>
<evidence type="ECO:0000256" key="5">
    <source>
        <dbReference type="ARBA" id="ARBA00023163"/>
    </source>
</evidence>
<feature type="region of interest" description="Disordered" evidence="6">
    <location>
        <begin position="525"/>
        <end position="549"/>
    </location>
</feature>
<dbReference type="GO" id="GO:0046983">
    <property type="term" value="F:protein dimerization activity"/>
    <property type="evidence" value="ECO:0007669"/>
    <property type="project" value="InterPro"/>
</dbReference>
<dbReference type="CDD" id="cd03135">
    <property type="entry name" value="GATase1_DJ-1"/>
    <property type="match status" value="2"/>
</dbReference>
<evidence type="ECO:0000256" key="1">
    <source>
        <dbReference type="ARBA" id="ARBA00005510"/>
    </source>
</evidence>
<dbReference type="EMBL" id="HG670306">
    <property type="protein sequence ID" value="CDM82164.1"/>
    <property type="molecule type" value="Genomic_DNA"/>
</dbReference>
<evidence type="ECO:0000256" key="6">
    <source>
        <dbReference type="SAM" id="MobiDB-lite"/>
    </source>
</evidence>
<feature type="domain" description="BHLH" evidence="7">
    <location>
        <begin position="538"/>
        <end position="587"/>
    </location>
</feature>
<dbReference type="InterPro" id="IPR029062">
    <property type="entry name" value="Class_I_gatase-like"/>
</dbReference>
<name>A0A077RR46_WHEAT</name>
<dbReference type="Gene3D" id="3.40.50.880">
    <property type="match status" value="2"/>
</dbReference>